<comment type="subunit">
    <text evidence="2">UreD, UreF and UreG form a complex that acts as a GTP-hydrolysis-dependent molecular chaperone, activating the urease apoprotein by helping to assemble the nickel containing metallocenter of UreC. The UreE protein probably delivers the nickel.</text>
</comment>
<dbReference type="InterPro" id="IPR002669">
    <property type="entry name" value="UreD"/>
</dbReference>
<dbReference type="EMBL" id="JACCCC010000001">
    <property type="protein sequence ID" value="NYE47882.1"/>
    <property type="molecule type" value="Genomic_DNA"/>
</dbReference>
<dbReference type="HAMAP" id="MF_01384">
    <property type="entry name" value="UreD"/>
    <property type="match status" value="1"/>
</dbReference>
<dbReference type="Proteomes" id="UP000589036">
    <property type="component" value="Unassembled WGS sequence"/>
</dbReference>
<evidence type="ECO:0000256" key="2">
    <source>
        <dbReference type="HAMAP-Rule" id="MF_01384"/>
    </source>
</evidence>
<keyword evidence="1 2" id="KW-0143">Chaperone</keyword>
<reference evidence="4 5" key="1">
    <citation type="submission" date="2020-07" db="EMBL/GenBank/DDBJ databases">
        <title>Sequencing the genomes of 1000 actinobacteria strains.</title>
        <authorList>
            <person name="Klenk H.-P."/>
        </authorList>
    </citation>
    <scope>NUCLEOTIDE SEQUENCE [LARGE SCALE GENOMIC DNA]</scope>
    <source>
        <strain evidence="4 5">CXB654</strain>
    </source>
</reference>
<evidence type="ECO:0000313" key="4">
    <source>
        <dbReference type="EMBL" id="NYE47882.1"/>
    </source>
</evidence>
<proteinExistence type="inferred from homology"/>
<comment type="function">
    <text evidence="2">Required for maturation of urease via the functional incorporation of the urease nickel metallocenter.</text>
</comment>
<dbReference type="RefSeq" id="WP_179643760.1">
    <property type="nucleotide sequence ID" value="NZ_BAAAYY010000003.1"/>
</dbReference>
<comment type="caution">
    <text evidence="4">The sequence shown here is derived from an EMBL/GenBank/DDBJ whole genome shotgun (WGS) entry which is preliminary data.</text>
</comment>
<name>A0A852TY34_9ACTN</name>
<keyword evidence="2" id="KW-0996">Nickel insertion</keyword>
<dbReference type="GO" id="GO:0016151">
    <property type="term" value="F:nickel cation binding"/>
    <property type="evidence" value="ECO:0007669"/>
    <property type="project" value="UniProtKB-UniRule"/>
</dbReference>
<comment type="similarity">
    <text evidence="2">Belongs to the UreD family.</text>
</comment>
<evidence type="ECO:0000313" key="5">
    <source>
        <dbReference type="Proteomes" id="UP000589036"/>
    </source>
</evidence>
<evidence type="ECO:0000256" key="1">
    <source>
        <dbReference type="ARBA" id="ARBA00023186"/>
    </source>
</evidence>
<evidence type="ECO:0000256" key="3">
    <source>
        <dbReference type="SAM" id="MobiDB-lite"/>
    </source>
</evidence>
<dbReference type="AlphaFoldDB" id="A0A852TY34"/>
<feature type="region of interest" description="Disordered" evidence="3">
    <location>
        <begin position="272"/>
        <end position="307"/>
    </location>
</feature>
<sequence>MRASARLAVERRSGPTGRTRISRLRSDAPLILRPTNPVRPEPMQRWNIQGPGTTRVSLAAGAAGPIGGDHLRLDIEVGPGAALILRTVAASLLLPGPHGRPSSSEVAARVAAGGTLVWLPEPVIAARGCDHRAATRISLEPGARLLLREELLLGRHGEQPGTVHQRLRVTVGDGPLHDQELHLGPRAPGWDGPAVTGGRRALGSLLLVDPDGAPPIADRLPRAGVDASGAAASGAALMPLTGPAVLLTALADEALTLRRQIDSALAVLDHAPPPAGATVGAGTRSMPRSRGQAHAAAMGRGQPGKFS</sequence>
<keyword evidence="2" id="KW-0963">Cytoplasm</keyword>
<keyword evidence="5" id="KW-1185">Reference proteome</keyword>
<accession>A0A852TY34</accession>
<dbReference type="Pfam" id="PF01774">
    <property type="entry name" value="UreD"/>
    <property type="match status" value="1"/>
</dbReference>
<dbReference type="GO" id="GO:0005737">
    <property type="term" value="C:cytoplasm"/>
    <property type="evidence" value="ECO:0007669"/>
    <property type="project" value="UniProtKB-SubCell"/>
</dbReference>
<organism evidence="4 5">
    <name type="scientific">Spinactinospora alkalitolerans</name>
    <dbReference type="NCBI Taxonomy" id="687207"/>
    <lineage>
        <taxon>Bacteria</taxon>
        <taxon>Bacillati</taxon>
        <taxon>Actinomycetota</taxon>
        <taxon>Actinomycetes</taxon>
        <taxon>Streptosporangiales</taxon>
        <taxon>Nocardiopsidaceae</taxon>
        <taxon>Spinactinospora</taxon>
    </lineage>
</organism>
<comment type="subcellular location">
    <subcellularLocation>
        <location evidence="2">Cytoplasm</location>
    </subcellularLocation>
</comment>
<gene>
    <name evidence="2" type="primary">ureD</name>
    <name evidence="4" type="ORF">HDA32_003002</name>
</gene>
<protein>
    <recommendedName>
        <fullName evidence="2">Urease accessory protein UreD</fullName>
    </recommendedName>
</protein>